<dbReference type="InterPro" id="IPR044946">
    <property type="entry name" value="Restrct_endonuc_typeI_TRD_sf"/>
</dbReference>
<dbReference type="SUPFAM" id="SSF116734">
    <property type="entry name" value="DNA methylase specificity domain"/>
    <property type="match status" value="1"/>
</dbReference>
<feature type="domain" description="Type I restriction modification DNA specificity" evidence="4">
    <location>
        <begin position="22"/>
        <end position="193"/>
    </location>
</feature>
<dbReference type="Pfam" id="PF01420">
    <property type="entry name" value="Methylase_S"/>
    <property type="match status" value="1"/>
</dbReference>
<name>A0A2S7SPI1_9BACT</name>
<dbReference type="AlphaFoldDB" id="A0A2S7SPI1"/>
<keyword evidence="3" id="KW-0238">DNA-binding</keyword>
<keyword evidence="6" id="KW-1185">Reference proteome</keyword>
<gene>
    <name evidence="5" type="ORF">CJD36_022380</name>
</gene>
<keyword evidence="2" id="KW-0680">Restriction system</keyword>
<evidence type="ECO:0000256" key="1">
    <source>
        <dbReference type="ARBA" id="ARBA00010923"/>
    </source>
</evidence>
<protein>
    <recommendedName>
        <fullName evidence="4">Type I restriction modification DNA specificity domain-containing protein</fullName>
    </recommendedName>
</protein>
<dbReference type="GO" id="GO:0003677">
    <property type="term" value="F:DNA binding"/>
    <property type="evidence" value="ECO:0007669"/>
    <property type="project" value="UniProtKB-KW"/>
</dbReference>
<evidence type="ECO:0000313" key="5">
    <source>
        <dbReference type="EMBL" id="PQJ08803.1"/>
    </source>
</evidence>
<dbReference type="Proteomes" id="UP000239872">
    <property type="component" value="Unassembled WGS sequence"/>
</dbReference>
<dbReference type="PANTHER" id="PTHR30408:SF13">
    <property type="entry name" value="TYPE I RESTRICTION ENZYME HINDI SPECIFICITY SUBUNIT"/>
    <property type="match status" value="1"/>
</dbReference>
<dbReference type="RefSeq" id="WP_105041443.1">
    <property type="nucleotide sequence ID" value="NZ_PPSL01000012.1"/>
</dbReference>
<evidence type="ECO:0000256" key="2">
    <source>
        <dbReference type="ARBA" id="ARBA00022747"/>
    </source>
</evidence>
<dbReference type="EMBL" id="PPSL01000012">
    <property type="protein sequence ID" value="PQJ08803.1"/>
    <property type="molecule type" value="Genomic_DNA"/>
</dbReference>
<proteinExistence type="inferred from homology"/>
<accession>A0A2S7SPI1</accession>
<dbReference type="InterPro" id="IPR000055">
    <property type="entry name" value="Restrct_endonuc_typeI_TRD"/>
</dbReference>
<dbReference type="CDD" id="cd17265">
    <property type="entry name" value="RMtype1_S_Eco4255III-TRD2-CR2_like"/>
    <property type="match status" value="1"/>
</dbReference>
<organism evidence="5 6">
    <name type="scientific">Flavipsychrobacter stenotrophus</name>
    <dbReference type="NCBI Taxonomy" id="2077091"/>
    <lineage>
        <taxon>Bacteria</taxon>
        <taxon>Pseudomonadati</taxon>
        <taxon>Bacteroidota</taxon>
        <taxon>Chitinophagia</taxon>
        <taxon>Chitinophagales</taxon>
        <taxon>Chitinophagaceae</taxon>
        <taxon>Flavipsychrobacter</taxon>
    </lineage>
</organism>
<dbReference type="PANTHER" id="PTHR30408">
    <property type="entry name" value="TYPE-1 RESTRICTION ENZYME ECOKI SPECIFICITY PROTEIN"/>
    <property type="match status" value="1"/>
</dbReference>
<evidence type="ECO:0000313" key="6">
    <source>
        <dbReference type="Proteomes" id="UP000239872"/>
    </source>
</evidence>
<sequence>MATKKQKISNVPNLRFPGFEGEWRRKRLGEVGEIISGLTYSPNDIADDGVLVLRSSNVQRRRLAFVDNVFVKTGNFNPALEDDILICVRNGSQNLIGKNALIKKEHEGLAFGAFMTIYRSSYNHFLFHWFDTEEYKSEVYKNLGATINSINGSDLKRFKVPFPSDTEQKKIASFLSILDERIATQNKIIEQLKSLIKKLGEEIFSQKLRFPGFQDRWSKTTVNEQCQINPKTEPVISEFVYIDLESVVKGELIREVIVQKADAPSRATRVLEDGDVLFQCVRPYQLNNYIYRRKDDRQWVASTGYA</sequence>
<evidence type="ECO:0000259" key="4">
    <source>
        <dbReference type="Pfam" id="PF01420"/>
    </source>
</evidence>
<evidence type="ECO:0000256" key="3">
    <source>
        <dbReference type="ARBA" id="ARBA00023125"/>
    </source>
</evidence>
<dbReference type="OrthoDB" id="667970at2"/>
<reference evidence="5 6" key="1">
    <citation type="submission" date="2018-01" db="EMBL/GenBank/DDBJ databases">
        <title>A novel member of the phylum Bacteroidetes isolated from glacier ice.</title>
        <authorList>
            <person name="Liu Q."/>
            <person name="Xin Y.-H."/>
        </authorList>
    </citation>
    <scope>NUCLEOTIDE SEQUENCE [LARGE SCALE GENOMIC DNA]</scope>
    <source>
        <strain evidence="5 6">RB1R16</strain>
    </source>
</reference>
<comment type="similarity">
    <text evidence="1">Belongs to the type-I restriction system S methylase family.</text>
</comment>
<dbReference type="InterPro" id="IPR052021">
    <property type="entry name" value="Type-I_RS_S_subunit"/>
</dbReference>
<comment type="caution">
    <text evidence="5">The sequence shown here is derived from an EMBL/GenBank/DDBJ whole genome shotgun (WGS) entry which is preliminary data.</text>
</comment>
<dbReference type="Gene3D" id="3.90.220.20">
    <property type="entry name" value="DNA methylase specificity domains"/>
    <property type="match status" value="2"/>
</dbReference>
<dbReference type="GO" id="GO:0009307">
    <property type="term" value="P:DNA restriction-modification system"/>
    <property type="evidence" value="ECO:0007669"/>
    <property type="project" value="UniProtKB-KW"/>
</dbReference>